<dbReference type="Pfam" id="PF12792">
    <property type="entry name" value="CSS-motif"/>
    <property type="match status" value="1"/>
</dbReference>
<keyword evidence="8 10" id="KW-0472">Membrane</keyword>
<gene>
    <name evidence="12" type="ORF">SIL20_01100</name>
</gene>
<evidence type="ECO:0000313" key="13">
    <source>
        <dbReference type="Proteomes" id="UP001282336"/>
    </source>
</evidence>
<reference evidence="12" key="1">
    <citation type="submission" date="2023-11" db="EMBL/GenBank/DDBJ databases">
        <title>Scandinavium wanjuensis sp. nov., isolated from lettuce South Korea.</title>
        <authorList>
            <person name="Park J."/>
            <person name="Park S."/>
            <person name="Oh K.K."/>
            <person name="Cho G.S."/>
            <person name="Franz C.M.A.P."/>
        </authorList>
    </citation>
    <scope>NUCLEOTIDE SEQUENCE</scope>
    <source>
        <strain evidence="12">V105_12</strain>
    </source>
</reference>
<dbReference type="InterPro" id="IPR001633">
    <property type="entry name" value="EAL_dom"/>
</dbReference>
<dbReference type="Gene3D" id="3.20.20.450">
    <property type="entry name" value="EAL domain"/>
    <property type="match status" value="1"/>
</dbReference>
<evidence type="ECO:0000256" key="4">
    <source>
        <dbReference type="ARBA" id="ARBA00022636"/>
    </source>
</evidence>
<evidence type="ECO:0000259" key="11">
    <source>
        <dbReference type="PROSITE" id="PS50883"/>
    </source>
</evidence>
<dbReference type="PANTHER" id="PTHR33121">
    <property type="entry name" value="CYCLIC DI-GMP PHOSPHODIESTERASE PDEF"/>
    <property type="match status" value="1"/>
</dbReference>
<evidence type="ECO:0000256" key="1">
    <source>
        <dbReference type="ARBA" id="ARBA00004651"/>
    </source>
</evidence>
<evidence type="ECO:0000256" key="5">
    <source>
        <dbReference type="ARBA" id="ARBA00022692"/>
    </source>
</evidence>
<evidence type="ECO:0000256" key="2">
    <source>
        <dbReference type="ARBA" id="ARBA00012282"/>
    </source>
</evidence>
<keyword evidence="4" id="KW-0973">c-di-GMP</keyword>
<dbReference type="InterPro" id="IPR050706">
    <property type="entry name" value="Cyclic-di-GMP_PDE-like"/>
</dbReference>
<evidence type="ECO:0000313" key="12">
    <source>
        <dbReference type="EMBL" id="MDX6030112.1"/>
    </source>
</evidence>
<evidence type="ECO:0000256" key="3">
    <source>
        <dbReference type="ARBA" id="ARBA00022475"/>
    </source>
</evidence>
<dbReference type="GO" id="GO:0005886">
    <property type="term" value="C:plasma membrane"/>
    <property type="evidence" value="ECO:0007669"/>
    <property type="project" value="UniProtKB-SubCell"/>
</dbReference>
<evidence type="ECO:0000256" key="6">
    <source>
        <dbReference type="ARBA" id="ARBA00022801"/>
    </source>
</evidence>
<keyword evidence="5 10" id="KW-0812">Transmembrane</keyword>
<evidence type="ECO:0000256" key="10">
    <source>
        <dbReference type="SAM" id="Phobius"/>
    </source>
</evidence>
<dbReference type="EMBL" id="JAWXRC010000017">
    <property type="protein sequence ID" value="MDX6030112.1"/>
    <property type="molecule type" value="Genomic_DNA"/>
</dbReference>
<evidence type="ECO:0000256" key="7">
    <source>
        <dbReference type="ARBA" id="ARBA00022989"/>
    </source>
</evidence>
<proteinExistence type="predicted"/>
<dbReference type="EC" id="3.1.4.52" evidence="2"/>
<dbReference type="InterPro" id="IPR024744">
    <property type="entry name" value="CSS-motif_dom"/>
</dbReference>
<dbReference type="PANTHER" id="PTHR33121:SF81">
    <property type="entry name" value="CYCLIC DI-GMP PHOSPHODIESTERASE PDEB-RELATED"/>
    <property type="match status" value="1"/>
</dbReference>
<name>A0AAJ2S4R0_9ENTR</name>
<dbReference type="CDD" id="cd01948">
    <property type="entry name" value="EAL"/>
    <property type="match status" value="1"/>
</dbReference>
<comment type="caution">
    <text evidence="12">The sequence shown here is derived from an EMBL/GenBank/DDBJ whole genome shotgun (WGS) entry which is preliminary data.</text>
</comment>
<dbReference type="Proteomes" id="UP001282336">
    <property type="component" value="Unassembled WGS sequence"/>
</dbReference>
<keyword evidence="3" id="KW-1003">Cell membrane</keyword>
<protein>
    <recommendedName>
        <fullName evidence="2">cyclic-guanylate-specific phosphodiesterase</fullName>
        <ecNumber evidence="2">3.1.4.52</ecNumber>
    </recommendedName>
</protein>
<sequence length="522" mass="58900">MTSKRMVALVVAVLTLSVLLPVTLSVWVAHYQAKKEFTRDLSNYGERVILRAQQVVSQAKNTLKEIDAFQGTPCSPLHLQTMRRAAYTHRDVQEVLWLNGLKPECSSLESHSRNVEFPPTDRRTDDGYRVWLTDINDLGIHHYMVALASTHHMVMVDPGSFIDVVPFAPWTINTVLIGSRTGSLISNSAPFDMRIWQQEHPLGDHTFARNGMIYNLRDYPDIGISQIIWAPTDPLTSKWHQQMLIWLPIGVLISLLGAGLILQMVRNLQSPYHRMLDAINSRALDVYYQPIVSLRSGKIVGAEALARWRQPDGTFLSPDIFVPLAEQSGLITRLTGLIVEKVFEDLGPWLKQHPDKHVSINLDPQDLISAKLPLQLSQQLNKWGIPPSQVALELTERSFIDLKNSASTLSQLRQAGYALYIDDFGTGYSSLSYLQNLDVDIIKIDKSFVDTLEFKNVTPHIIEMAKSLQLAMVAEGVETEVQRRWLSEHGVQFGQGWLFSKALPKAEFIAWAEDNLHQPDAT</sequence>
<evidence type="ECO:0000256" key="8">
    <source>
        <dbReference type="ARBA" id="ARBA00023136"/>
    </source>
</evidence>
<dbReference type="SUPFAM" id="SSF141868">
    <property type="entry name" value="EAL domain-like"/>
    <property type="match status" value="1"/>
</dbReference>
<comment type="subcellular location">
    <subcellularLocation>
        <location evidence="1">Cell membrane</location>
        <topology evidence="1">Multi-pass membrane protein</topology>
    </subcellularLocation>
</comment>
<dbReference type="InterPro" id="IPR035919">
    <property type="entry name" value="EAL_sf"/>
</dbReference>
<keyword evidence="7 10" id="KW-1133">Transmembrane helix</keyword>
<evidence type="ECO:0000256" key="9">
    <source>
        <dbReference type="ARBA" id="ARBA00034290"/>
    </source>
</evidence>
<dbReference type="PROSITE" id="PS50883">
    <property type="entry name" value="EAL"/>
    <property type="match status" value="1"/>
</dbReference>
<dbReference type="RefSeq" id="WP_319626732.1">
    <property type="nucleotide sequence ID" value="NZ_JAWXRB010000001.1"/>
</dbReference>
<dbReference type="GO" id="GO:0071111">
    <property type="term" value="F:cyclic-guanylate-specific phosphodiesterase activity"/>
    <property type="evidence" value="ECO:0007669"/>
    <property type="project" value="UniProtKB-EC"/>
</dbReference>
<feature type="transmembrane region" description="Helical" evidence="10">
    <location>
        <begin position="243"/>
        <end position="265"/>
    </location>
</feature>
<keyword evidence="6" id="KW-0378">Hydrolase</keyword>
<dbReference type="SMART" id="SM00052">
    <property type="entry name" value="EAL"/>
    <property type="match status" value="1"/>
</dbReference>
<organism evidence="12 13">
    <name type="scientific">Scandinavium lactucae</name>
    <dbReference type="NCBI Taxonomy" id="3095028"/>
    <lineage>
        <taxon>Bacteria</taxon>
        <taxon>Pseudomonadati</taxon>
        <taxon>Pseudomonadota</taxon>
        <taxon>Gammaproteobacteria</taxon>
        <taxon>Enterobacterales</taxon>
        <taxon>Enterobacteriaceae</taxon>
        <taxon>Scandinavium</taxon>
    </lineage>
</organism>
<dbReference type="Pfam" id="PF00563">
    <property type="entry name" value="EAL"/>
    <property type="match status" value="1"/>
</dbReference>
<dbReference type="AlphaFoldDB" id="A0AAJ2S4R0"/>
<feature type="domain" description="EAL" evidence="11">
    <location>
        <begin position="265"/>
        <end position="516"/>
    </location>
</feature>
<comment type="catalytic activity">
    <reaction evidence="9">
        <text>3',3'-c-di-GMP + H2O = 5'-phosphoguanylyl(3'-&gt;5')guanosine + H(+)</text>
        <dbReference type="Rhea" id="RHEA:24902"/>
        <dbReference type="ChEBI" id="CHEBI:15377"/>
        <dbReference type="ChEBI" id="CHEBI:15378"/>
        <dbReference type="ChEBI" id="CHEBI:58754"/>
        <dbReference type="ChEBI" id="CHEBI:58805"/>
        <dbReference type="EC" id="3.1.4.52"/>
    </reaction>
</comment>
<accession>A0AAJ2S4R0</accession>